<evidence type="ECO:0000313" key="2">
    <source>
        <dbReference type="Proteomes" id="UP000677180"/>
    </source>
</evidence>
<dbReference type="AlphaFoldDB" id="A0AB37HT59"/>
<protein>
    <submittedName>
        <fullName evidence="1">Uncharacterized protein</fullName>
    </submittedName>
</protein>
<dbReference type="RefSeq" id="WP_157682464.1">
    <property type="nucleotide sequence ID" value="NZ_CAJZDL010000001.1"/>
</dbReference>
<proteinExistence type="predicted"/>
<dbReference type="EMBL" id="CP072385">
    <property type="protein sequence ID" value="QUC10070.1"/>
    <property type="molecule type" value="Genomic_DNA"/>
</dbReference>
<sequence length="49" mass="5117">MIRNVEHGCCPGLPRSRYTMDENCGESGGECVGFITSVDAGTVLAAVGR</sequence>
<gene>
    <name evidence="1" type="ORF">J5A53_09625</name>
</gene>
<accession>A0AB37HT59</accession>
<dbReference type="GeneID" id="64408494"/>
<organism evidence="1 2">
    <name type="scientific">Arachnia propionica</name>
    <dbReference type="NCBI Taxonomy" id="1750"/>
    <lineage>
        <taxon>Bacteria</taxon>
        <taxon>Bacillati</taxon>
        <taxon>Actinomycetota</taxon>
        <taxon>Actinomycetes</taxon>
        <taxon>Propionibacteriales</taxon>
        <taxon>Propionibacteriaceae</taxon>
        <taxon>Arachnia</taxon>
    </lineage>
</organism>
<evidence type="ECO:0000313" key="1">
    <source>
        <dbReference type="EMBL" id="QUC10070.1"/>
    </source>
</evidence>
<name>A0AB37HT59_9ACTN</name>
<reference evidence="1" key="1">
    <citation type="submission" date="2021-03" db="EMBL/GenBank/DDBJ databases">
        <title>Human Oral Microbial Genomes.</title>
        <authorList>
            <person name="Johnston C.D."/>
            <person name="Chen T."/>
            <person name="Dewhirst F.E."/>
        </authorList>
    </citation>
    <scope>NUCLEOTIDE SEQUENCE</scope>
    <source>
        <strain evidence="1">F0714</strain>
    </source>
</reference>
<dbReference type="Proteomes" id="UP000677180">
    <property type="component" value="Chromosome"/>
</dbReference>